<keyword evidence="1" id="KW-0812">Transmembrane</keyword>
<feature type="transmembrane region" description="Helical" evidence="1">
    <location>
        <begin position="47"/>
        <end position="66"/>
    </location>
</feature>
<feature type="transmembrane region" description="Helical" evidence="1">
    <location>
        <begin position="21"/>
        <end position="41"/>
    </location>
</feature>
<evidence type="ECO:0000313" key="2">
    <source>
        <dbReference type="EMBL" id="SVC12691.1"/>
    </source>
</evidence>
<gene>
    <name evidence="2" type="ORF">METZ01_LOCUS265545</name>
</gene>
<dbReference type="AlphaFoldDB" id="A0A382JQ04"/>
<organism evidence="2">
    <name type="scientific">marine metagenome</name>
    <dbReference type="NCBI Taxonomy" id="408172"/>
    <lineage>
        <taxon>unclassified sequences</taxon>
        <taxon>metagenomes</taxon>
        <taxon>ecological metagenomes</taxon>
    </lineage>
</organism>
<keyword evidence="1" id="KW-0472">Membrane</keyword>
<reference evidence="2" key="1">
    <citation type="submission" date="2018-05" db="EMBL/GenBank/DDBJ databases">
        <authorList>
            <person name="Lanie J.A."/>
            <person name="Ng W.-L."/>
            <person name="Kazmierczak K.M."/>
            <person name="Andrzejewski T.M."/>
            <person name="Davidsen T.M."/>
            <person name="Wayne K.J."/>
            <person name="Tettelin H."/>
            <person name="Glass J.I."/>
            <person name="Rusch D."/>
            <person name="Podicherti R."/>
            <person name="Tsui H.-C.T."/>
            <person name="Winkler M.E."/>
        </authorList>
    </citation>
    <scope>NUCLEOTIDE SEQUENCE</scope>
</reference>
<name>A0A382JQ04_9ZZZZ</name>
<sequence length="104" mass="12126">MDLFKPYRRIEESDEFIVYEFRTGFVYLLYAILLIIAFGYLTDQSVVSYTGLGLMVLYLCLVSTQYRTLSKRINRASIEAKVEYSGSKWSFANPLRAQIPKEFV</sequence>
<keyword evidence="1" id="KW-1133">Transmembrane helix</keyword>
<evidence type="ECO:0000256" key="1">
    <source>
        <dbReference type="SAM" id="Phobius"/>
    </source>
</evidence>
<accession>A0A382JQ04</accession>
<dbReference type="EMBL" id="UINC01074971">
    <property type="protein sequence ID" value="SVC12691.1"/>
    <property type="molecule type" value="Genomic_DNA"/>
</dbReference>
<protein>
    <submittedName>
        <fullName evidence="2">Uncharacterized protein</fullName>
    </submittedName>
</protein>
<proteinExistence type="predicted"/>